<dbReference type="EMBL" id="VWFC01000081">
    <property type="protein sequence ID" value="KAB1317574.1"/>
    <property type="molecule type" value="Genomic_DNA"/>
</dbReference>
<dbReference type="SUPFAM" id="SSF53098">
    <property type="entry name" value="Ribonuclease H-like"/>
    <property type="match status" value="1"/>
</dbReference>
<dbReference type="Pfam" id="PF01609">
    <property type="entry name" value="DDE_Tnp_1"/>
    <property type="match status" value="1"/>
</dbReference>
<dbReference type="NCBIfam" id="NF033559">
    <property type="entry name" value="transpos_IS1634"/>
    <property type="match status" value="1"/>
</dbReference>
<dbReference type="GO" id="GO:0006313">
    <property type="term" value="P:DNA transposition"/>
    <property type="evidence" value="ECO:0007669"/>
    <property type="project" value="InterPro"/>
</dbReference>
<dbReference type="GO" id="GO:0004803">
    <property type="term" value="F:transposase activity"/>
    <property type="evidence" value="ECO:0007669"/>
    <property type="project" value="InterPro"/>
</dbReference>
<feature type="domain" description="Transposase IS4-like" evidence="1">
    <location>
        <begin position="299"/>
        <end position="560"/>
    </location>
</feature>
<evidence type="ECO:0000259" key="1">
    <source>
        <dbReference type="Pfam" id="PF01609"/>
    </source>
</evidence>
<dbReference type="InterPro" id="IPR012337">
    <property type="entry name" value="RNaseH-like_sf"/>
</dbReference>
<comment type="caution">
    <text evidence="2">The sequence shown here is derived from an EMBL/GenBank/DDBJ whole genome shotgun (WGS) entry which is preliminary data.</text>
</comment>
<dbReference type="PANTHER" id="PTHR34614">
    <property type="match status" value="1"/>
</dbReference>
<reference evidence="2 3" key="1">
    <citation type="journal article" date="2019" name="Nat. Med.">
        <title>A library of human gut bacterial isolates paired with longitudinal multiomics data enables mechanistic microbiome research.</title>
        <authorList>
            <person name="Poyet M."/>
            <person name="Groussin M."/>
            <person name="Gibbons S.M."/>
            <person name="Avila-Pacheco J."/>
            <person name="Jiang X."/>
            <person name="Kearney S.M."/>
            <person name="Perrotta A.R."/>
            <person name="Berdy B."/>
            <person name="Zhao S."/>
            <person name="Lieberman T.D."/>
            <person name="Swanson P.K."/>
            <person name="Smith M."/>
            <person name="Roesemann S."/>
            <person name="Alexander J.E."/>
            <person name="Rich S.A."/>
            <person name="Livny J."/>
            <person name="Vlamakis H."/>
            <person name="Clish C."/>
            <person name="Bullock K."/>
            <person name="Deik A."/>
            <person name="Scott J."/>
            <person name="Pierce K.A."/>
            <person name="Xavier R.J."/>
            <person name="Alm E.J."/>
        </authorList>
    </citation>
    <scope>NUCLEOTIDE SEQUENCE [LARGE SCALE GENOMIC DNA]</scope>
    <source>
        <strain evidence="2 3">BIOML-A2</strain>
    </source>
</reference>
<organism evidence="2 3">
    <name type="scientific">Bacteroides ovatus</name>
    <dbReference type="NCBI Taxonomy" id="28116"/>
    <lineage>
        <taxon>Bacteria</taxon>
        <taxon>Pseudomonadati</taxon>
        <taxon>Bacteroidota</taxon>
        <taxon>Bacteroidia</taxon>
        <taxon>Bacteroidales</taxon>
        <taxon>Bacteroidaceae</taxon>
        <taxon>Bacteroides</taxon>
    </lineage>
</organism>
<dbReference type="InterPro" id="IPR047654">
    <property type="entry name" value="IS1634_transpos"/>
</dbReference>
<dbReference type="InterPro" id="IPR002559">
    <property type="entry name" value="Transposase_11"/>
</dbReference>
<proteinExistence type="predicted"/>
<sequence length="680" mass="77514">MYVSTCKGGANGQYTYVRLMESYRDENGKVKHKVVQNLGRLDILSQSDPNYLENLKKKYQEDYAEKSRLQSLNRLAQVQSLLSFDNNSSAGAPLPLLQYGHYLLKKIWDDHLHLNRKFKDIQHRQTKAKFDLNAVVSYLCFLKILDPHSVFYSFGDQDGFLGAPVQGIGLDSYYDSYDYLFEHKDSIMRFFNRSINNQLGKTKATLIFYDVTNVYFETALTDLECGRQQMDFQDRLQEEVQLAYENGELDAACFDKEGRLVPGQKTDDFIKKIQAQKIEYLRMRGPSKEHRFDLPLTSIALVINEEGIPIDFYVYAGNASEFKTMAASIESLKQKYNVKESIVVADRGLNSAANLKMLQSNDLGFLMAQKVSNLDQKTTKAMFDPEGYVPIIKQGEQVARFKVVKDWTKKGKRKTEDTKCTLVLTFDKKRQKRDLAVLEVWKQLVLKKQAQGVKVKPKSSGWASIAKTSEKTEARIEGIDEETFEAKRRLAGYAALVYKNAPNCQETDAVPDGRLAATYHELNQIESCFRIMKSHLGLRPMYVRNSNHIKGHILICVIALGILKLLQWKLNKSGTPLTIPEIIRALNSATTVPIKSGDELMFLQCSRPQNIRKGLEGLNQEELKAELAERRKQPNQVEILFKTVGLVPPPRLVNLKEMGRCLGVRLTTEEAIPELVKDML</sequence>
<accession>A0A6A1WY94</accession>
<evidence type="ECO:0000313" key="3">
    <source>
        <dbReference type="Proteomes" id="UP000375690"/>
    </source>
</evidence>
<dbReference type="PANTHER" id="PTHR34614:SF2">
    <property type="entry name" value="TRANSPOSASE IS4-LIKE DOMAIN-CONTAINING PROTEIN"/>
    <property type="match status" value="1"/>
</dbReference>
<name>A0A6A1WY94_BACOV</name>
<evidence type="ECO:0000313" key="2">
    <source>
        <dbReference type="EMBL" id="KAB1317574.1"/>
    </source>
</evidence>
<gene>
    <name evidence="2" type="ORF">F3B53_26330</name>
</gene>
<protein>
    <submittedName>
        <fullName evidence="2">IS1634 family transposase</fullName>
    </submittedName>
</protein>
<dbReference type="GO" id="GO:0003677">
    <property type="term" value="F:DNA binding"/>
    <property type="evidence" value="ECO:0007669"/>
    <property type="project" value="InterPro"/>
</dbReference>
<dbReference type="AlphaFoldDB" id="A0A6A1WY94"/>
<dbReference type="Proteomes" id="UP000375690">
    <property type="component" value="Unassembled WGS sequence"/>
</dbReference>